<keyword evidence="2" id="KW-1185">Reference proteome</keyword>
<reference evidence="1 2" key="1">
    <citation type="submission" date="2021-02" db="EMBL/GenBank/DDBJ databases">
        <authorList>
            <person name="Jung H.S."/>
            <person name="Chun B.H."/>
            <person name="Jeon C.O."/>
        </authorList>
    </citation>
    <scope>NUCLEOTIDE SEQUENCE [LARGE SCALE GENOMIC DNA]</scope>
    <source>
        <strain evidence="1 2">LMG 25203</strain>
    </source>
</reference>
<protein>
    <recommendedName>
        <fullName evidence="3">Lipocalin-like domain-containing protein</fullName>
    </recommendedName>
</protein>
<organism evidence="1 2">
    <name type="scientific">Flavobacterium macrobrachii</name>
    <dbReference type="NCBI Taxonomy" id="591204"/>
    <lineage>
        <taxon>Bacteria</taxon>
        <taxon>Pseudomonadati</taxon>
        <taxon>Bacteroidota</taxon>
        <taxon>Flavobacteriia</taxon>
        <taxon>Flavobacteriales</taxon>
        <taxon>Flavobacteriaceae</taxon>
        <taxon>Flavobacterium</taxon>
    </lineage>
</organism>
<comment type="caution">
    <text evidence="1">The sequence shown here is derived from an EMBL/GenBank/DDBJ whole genome shotgun (WGS) entry which is preliminary data.</text>
</comment>
<accession>A0ABS2CUX1</accession>
<sequence length="139" mass="16318">MKSKIFLFVFFIGITSAFSQTIDEKFVVGKWKVKKAIVTKNGENPEILELLDGFQKATYVFNANHTFEFSTTSKSKMIEQLGNIFKKNEWYFDANKKQLRVGHNDDNYSNIIFHIKIEDKKIIFTIEDTFIEMVMKKVK</sequence>
<evidence type="ECO:0008006" key="3">
    <source>
        <dbReference type="Google" id="ProtNLM"/>
    </source>
</evidence>
<evidence type="ECO:0000313" key="1">
    <source>
        <dbReference type="EMBL" id="MBM6498701.1"/>
    </source>
</evidence>
<dbReference type="Proteomes" id="UP000759529">
    <property type="component" value="Unassembled WGS sequence"/>
</dbReference>
<proteinExistence type="predicted"/>
<dbReference type="EMBL" id="JACSOD020000448">
    <property type="protein sequence ID" value="MBM6498701.1"/>
    <property type="molecule type" value="Genomic_DNA"/>
</dbReference>
<evidence type="ECO:0000313" key="2">
    <source>
        <dbReference type="Proteomes" id="UP000759529"/>
    </source>
</evidence>
<name>A0ABS2CUX1_9FLAO</name>
<dbReference type="RefSeq" id="WP_187658281.1">
    <property type="nucleotide sequence ID" value="NZ_JACSOD020000448.1"/>
</dbReference>
<gene>
    <name evidence="1" type="ORF">H9X54_005210</name>
</gene>